<dbReference type="InterPro" id="IPR051012">
    <property type="entry name" value="CellSynth/LPSAsmb/PSIAsmb"/>
</dbReference>
<dbReference type="PANTHER" id="PTHR45586">
    <property type="entry name" value="TPR REPEAT-CONTAINING PROTEIN PA4667"/>
    <property type="match status" value="1"/>
</dbReference>
<evidence type="ECO:0000313" key="5">
    <source>
        <dbReference type="EMBL" id="MBM6820866.1"/>
    </source>
</evidence>
<dbReference type="EMBL" id="JACJLL010000186">
    <property type="protein sequence ID" value="MBM6820866.1"/>
    <property type="molecule type" value="Genomic_DNA"/>
</dbReference>
<evidence type="ECO:0000256" key="1">
    <source>
        <dbReference type="ARBA" id="ARBA00022737"/>
    </source>
</evidence>
<organism evidence="5 6">
    <name type="scientific">Clostridium saudiense</name>
    <dbReference type="NCBI Taxonomy" id="1414720"/>
    <lineage>
        <taxon>Bacteria</taxon>
        <taxon>Bacillati</taxon>
        <taxon>Bacillota</taxon>
        <taxon>Clostridia</taxon>
        <taxon>Eubacteriales</taxon>
        <taxon>Clostridiaceae</taxon>
        <taxon>Clostridium</taxon>
    </lineage>
</organism>
<dbReference type="PROSITE" id="PS50293">
    <property type="entry name" value="TPR_REGION"/>
    <property type="match status" value="2"/>
</dbReference>
<evidence type="ECO:0000313" key="6">
    <source>
        <dbReference type="Proteomes" id="UP000767334"/>
    </source>
</evidence>
<dbReference type="PROSITE" id="PS50005">
    <property type="entry name" value="TPR"/>
    <property type="match status" value="3"/>
</dbReference>
<comment type="caution">
    <text evidence="5">The sequence shown here is derived from an EMBL/GenBank/DDBJ whole genome shotgun (WGS) entry which is preliminary data.</text>
</comment>
<dbReference type="InterPro" id="IPR019734">
    <property type="entry name" value="TPR_rpt"/>
</dbReference>
<dbReference type="SUPFAM" id="SSF48452">
    <property type="entry name" value="TPR-like"/>
    <property type="match status" value="1"/>
</dbReference>
<dbReference type="Pfam" id="PF25063">
    <property type="entry name" value="ARM_TT21_C"/>
    <property type="match status" value="1"/>
</dbReference>
<dbReference type="InterPro" id="IPR056834">
    <property type="entry name" value="ARM_TT21_C"/>
</dbReference>
<feature type="domain" description="Tetratricopeptide repeat protein 21A/21B C-terminal ARM" evidence="4">
    <location>
        <begin position="16"/>
        <end position="135"/>
    </location>
</feature>
<sequence>MFDNYISIGRNFMTEKNYLKALKFFKKAYNCPEGKDDIDLILDLAFLYDKIAHFDLAEKMYRRVLELDETNAIAYYGLGIIYDDDELYEEAIEYYKNAIKYDKKYEKAYFFLANAYDELGNKEEAIKNYKEVLKLNSKDLWANANLGCIYDE</sequence>
<protein>
    <submittedName>
        <fullName evidence="5">Tetratricopeptide repeat protein</fullName>
    </submittedName>
</protein>
<evidence type="ECO:0000256" key="3">
    <source>
        <dbReference type="PROSITE-ProRule" id="PRU00339"/>
    </source>
</evidence>
<feature type="repeat" description="TPR" evidence="3">
    <location>
        <begin position="38"/>
        <end position="71"/>
    </location>
</feature>
<feature type="repeat" description="TPR" evidence="3">
    <location>
        <begin position="106"/>
        <end position="139"/>
    </location>
</feature>
<dbReference type="PANTHER" id="PTHR45586:SF1">
    <property type="entry name" value="LIPOPOLYSACCHARIDE ASSEMBLY PROTEIN B"/>
    <property type="match status" value="1"/>
</dbReference>
<evidence type="ECO:0000256" key="2">
    <source>
        <dbReference type="ARBA" id="ARBA00022803"/>
    </source>
</evidence>
<dbReference type="Gene3D" id="1.25.40.10">
    <property type="entry name" value="Tetratricopeptide repeat domain"/>
    <property type="match status" value="2"/>
</dbReference>
<feature type="non-terminal residue" evidence="5">
    <location>
        <position position="152"/>
    </location>
</feature>
<reference evidence="5 6" key="1">
    <citation type="journal article" date="2021" name="Sci. Rep.">
        <title>The distribution of antibiotic resistance genes in chicken gut microbiota commensals.</title>
        <authorList>
            <person name="Juricova H."/>
            <person name="Matiasovicova J."/>
            <person name="Kubasova T."/>
            <person name="Cejkova D."/>
            <person name="Rychlik I."/>
        </authorList>
    </citation>
    <scope>NUCLEOTIDE SEQUENCE [LARGE SCALE GENOMIC DNA]</scope>
    <source>
        <strain evidence="5 6">An435</strain>
    </source>
</reference>
<dbReference type="SMART" id="SM00028">
    <property type="entry name" value="TPR"/>
    <property type="match status" value="4"/>
</dbReference>
<accession>A0ABS2FKP6</accession>
<feature type="repeat" description="TPR" evidence="3">
    <location>
        <begin position="72"/>
        <end position="105"/>
    </location>
</feature>
<proteinExistence type="predicted"/>
<keyword evidence="6" id="KW-1185">Reference proteome</keyword>
<keyword evidence="2 3" id="KW-0802">TPR repeat</keyword>
<gene>
    <name evidence="5" type="ORF">H6A19_16235</name>
</gene>
<name>A0ABS2FKP6_9CLOT</name>
<dbReference type="Proteomes" id="UP000767334">
    <property type="component" value="Unassembled WGS sequence"/>
</dbReference>
<dbReference type="InterPro" id="IPR011990">
    <property type="entry name" value="TPR-like_helical_dom_sf"/>
</dbReference>
<evidence type="ECO:0000259" key="4">
    <source>
        <dbReference type="Pfam" id="PF25063"/>
    </source>
</evidence>
<keyword evidence="1" id="KW-0677">Repeat</keyword>